<dbReference type="OrthoDB" id="9771666at2"/>
<accession>A6GDT8</accession>
<dbReference type="eggNOG" id="COG1506">
    <property type="taxonomic scope" value="Bacteria"/>
</dbReference>
<proteinExistence type="predicted"/>
<reference evidence="3 4" key="1">
    <citation type="submission" date="2007-06" db="EMBL/GenBank/DDBJ databases">
        <authorList>
            <person name="Shimkets L."/>
            <person name="Ferriera S."/>
            <person name="Johnson J."/>
            <person name="Kravitz S."/>
            <person name="Beeson K."/>
            <person name="Sutton G."/>
            <person name="Rogers Y.-H."/>
            <person name="Friedman R."/>
            <person name="Frazier M."/>
            <person name="Venter J.C."/>
        </authorList>
    </citation>
    <scope>NUCLEOTIDE SEQUENCE [LARGE SCALE GENOMIC DNA]</scope>
    <source>
        <strain evidence="3 4">SIR-1</strain>
    </source>
</reference>
<dbReference type="PANTHER" id="PTHR22946:SF9">
    <property type="entry name" value="POLYKETIDE TRANSFERASE AF380"/>
    <property type="match status" value="1"/>
</dbReference>
<evidence type="ECO:0000259" key="2">
    <source>
        <dbReference type="Pfam" id="PF00326"/>
    </source>
</evidence>
<dbReference type="Proteomes" id="UP000005801">
    <property type="component" value="Unassembled WGS sequence"/>
</dbReference>
<dbReference type="EMBL" id="ABCS01000076">
    <property type="protein sequence ID" value="EDM75977.1"/>
    <property type="molecule type" value="Genomic_DNA"/>
</dbReference>
<evidence type="ECO:0000313" key="3">
    <source>
        <dbReference type="EMBL" id="EDM75977.1"/>
    </source>
</evidence>
<dbReference type="InterPro" id="IPR029058">
    <property type="entry name" value="AB_hydrolase_fold"/>
</dbReference>
<protein>
    <recommendedName>
        <fullName evidence="2">Peptidase S9 prolyl oligopeptidase catalytic domain-containing protein</fullName>
    </recommendedName>
</protein>
<dbReference type="InterPro" id="IPR050261">
    <property type="entry name" value="FrsA_esterase"/>
</dbReference>
<dbReference type="AlphaFoldDB" id="A6GDT8"/>
<dbReference type="RefSeq" id="WP_006974878.1">
    <property type="nucleotide sequence ID" value="NZ_ABCS01000076.1"/>
</dbReference>
<dbReference type="InterPro" id="IPR001375">
    <property type="entry name" value="Peptidase_S9_cat"/>
</dbReference>
<evidence type="ECO:0000313" key="4">
    <source>
        <dbReference type="Proteomes" id="UP000005801"/>
    </source>
</evidence>
<dbReference type="PANTHER" id="PTHR22946">
    <property type="entry name" value="DIENELACTONE HYDROLASE DOMAIN-CONTAINING PROTEIN-RELATED"/>
    <property type="match status" value="1"/>
</dbReference>
<organism evidence="3 4">
    <name type="scientific">Plesiocystis pacifica SIR-1</name>
    <dbReference type="NCBI Taxonomy" id="391625"/>
    <lineage>
        <taxon>Bacteria</taxon>
        <taxon>Pseudomonadati</taxon>
        <taxon>Myxococcota</taxon>
        <taxon>Polyangia</taxon>
        <taxon>Nannocystales</taxon>
        <taxon>Nannocystaceae</taxon>
        <taxon>Plesiocystis</taxon>
    </lineage>
</organism>
<gene>
    <name evidence="3" type="ORF">PPSIR1_19929</name>
</gene>
<name>A6GDT8_9BACT</name>
<keyword evidence="1" id="KW-0378">Hydrolase</keyword>
<sequence>MTTLGLTFALTISFAGCKSESKPVHDDRCGCTFTPAPMMRADPEVREDGLLGYGNGFAELYARMDIVPRREGEALSLASWLYLQTVAEISESPETIVSPKPRYFEVPGEGGKRPAAMLETTFHVNGVQVRMRRVMVDTGRDLLLLQLWTLANRWERHADAIETMTRSLRLDDVERSTFGKPAALDSAPLFEAREAFSTKIAVTEEADPELSPEEQAAVSAALDEQLQPPEGSGYELIRYAAAPGPMRAYLTQDPGDGKKHPAVLWVEGGFGGPSEALWTEAPADNDPSALAFSKAGIVVMSPAFRGELGNPGQVEQWYGETEDVLAALEHLRAVPWVDPERVYLAGHSTGGTQVLLAAVAGAEFRAAFVFGARADLEPVVREGGYGFEVFDIQDPREAYFRSPIHWVRFLERPVFAFEGDREYVADLLDMAEQAQAANRPMWTYLVPLGDHNSILAPVEGLVVQRILGDTSPHPVFTFAEPELFDAMLAAQPDLLDDVDTLLTGE</sequence>
<dbReference type="Pfam" id="PF00326">
    <property type="entry name" value="Peptidase_S9"/>
    <property type="match status" value="1"/>
</dbReference>
<dbReference type="SUPFAM" id="SSF53474">
    <property type="entry name" value="alpha/beta-Hydrolases"/>
    <property type="match status" value="1"/>
</dbReference>
<dbReference type="STRING" id="391625.PPSIR1_19929"/>
<dbReference type="Gene3D" id="3.40.50.1820">
    <property type="entry name" value="alpha/beta hydrolase"/>
    <property type="match status" value="1"/>
</dbReference>
<evidence type="ECO:0000256" key="1">
    <source>
        <dbReference type="ARBA" id="ARBA00022801"/>
    </source>
</evidence>
<keyword evidence="4" id="KW-1185">Reference proteome</keyword>
<feature type="domain" description="Peptidase S9 prolyl oligopeptidase catalytic" evidence="2">
    <location>
        <begin position="319"/>
        <end position="368"/>
    </location>
</feature>
<comment type="caution">
    <text evidence="3">The sequence shown here is derived from an EMBL/GenBank/DDBJ whole genome shotgun (WGS) entry which is preliminary data.</text>
</comment>
<dbReference type="GO" id="GO:0052689">
    <property type="term" value="F:carboxylic ester hydrolase activity"/>
    <property type="evidence" value="ECO:0007669"/>
    <property type="project" value="UniProtKB-ARBA"/>
</dbReference>